<evidence type="ECO:0000256" key="2">
    <source>
        <dbReference type="ARBA" id="ARBA00023242"/>
    </source>
</evidence>
<feature type="region of interest" description="Disordered" evidence="3">
    <location>
        <begin position="255"/>
        <end position="295"/>
    </location>
</feature>
<comment type="subcellular location">
    <subcellularLocation>
        <location evidence="1">Nucleus</location>
        <location evidence="1">Nucleolus</location>
    </subcellularLocation>
</comment>
<gene>
    <name evidence="5" type="ORF">OBRU01_19117</name>
</gene>
<dbReference type="GO" id="GO:0003723">
    <property type="term" value="F:RNA binding"/>
    <property type="evidence" value="ECO:0007669"/>
    <property type="project" value="TreeGrafter"/>
</dbReference>
<feature type="compositionally biased region" description="Basic and acidic residues" evidence="3">
    <location>
        <begin position="255"/>
        <end position="264"/>
    </location>
</feature>
<dbReference type="AlphaFoldDB" id="A0A0L7KQW5"/>
<evidence type="ECO:0000313" key="5">
    <source>
        <dbReference type="EMBL" id="KOB65456.1"/>
    </source>
</evidence>
<keyword evidence="2" id="KW-0539">Nucleus</keyword>
<organism evidence="5 6">
    <name type="scientific">Operophtera brumata</name>
    <name type="common">Winter moth</name>
    <name type="synonym">Phalaena brumata</name>
    <dbReference type="NCBI Taxonomy" id="104452"/>
    <lineage>
        <taxon>Eukaryota</taxon>
        <taxon>Metazoa</taxon>
        <taxon>Ecdysozoa</taxon>
        <taxon>Arthropoda</taxon>
        <taxon>Hexapoda</taxon>
        <taxon>Insecta</taxon>
        <taxon>Pterygota</taxon>
        <taxon>Neoptera</taxon>
        <taxon>Endopterygota</taxon>
        <taxon>Lepidoptera</taxon>
        <taxon>Glossata</taxon>
        <taxon>Ditrysia</taxon>
        <taxon>Geometroidea</taxon>
        <taxon>Geometridae</taxon>
        <taxon>Larentiinae</taxon>
        <taxon>Operophtera</taxon>
    </lineage>
</organism>
<reference evidence="5 6" key="1">
    <citation type="journal article" date="2015" name="Genome Biol. Evol.">
        <title>The genome of winter moth (Operophtera brumata) provides a genomic perspective on sexual dimorphism and phenology.</title>
        <authorList>
            <person name="Derks M.F."/>
            <person name="Smit S."/>
            <person name="Salis L."/>
            <person name="Schijlen E."/>
            <person name="Bossers A."/>
            <person name="Mateman C."/>
            <person name="Pijl A.S."/>
            <person name="de Ridder D."/>
            <person name="Groenen M.A."/>
            <person name="Visser M.E."/>
            <person name="Megens H.J."/>
        </authorList>
    </citation>
    <scope>NUCLEOTIDE SEQUENCE [LARGE SCALE GENOMIC DNA]</scope>
    <source>
        <strain evidence="5">WM2013NL</strain>
        <tissue evidence="5">Head and thorax</tissue>
    </source>
</reference>
<dbReference type="GO" id="GO:0005730">
    <property type="term" value="C:nucleolus"/>
    <property type="evidence" value="ECO:0007669"/>
    <property type="project" value="UniProtKB-SubCell"/>
</dbReference>
<sequence length="295" mass="35370">MDFIVDTAGDDELQTKSQLLEEDEKPYFIDREEKTKALLDLFEKKREELDTHATADEELEKKLKNLKVDCLFDDFFDSMNWNAHILMKNKNKGRLFHFEQLDIETGKLKSNLGSVDVEKEMKKSVIQPGFEKQHALQSYYVSARKLKAQRKKEREKTKGPQWFDLPAPEVTEEMKNDLQVLKMRSALDPKHFYKKNDMEVLPKYFQVGRIMDSPLDHVNERLTKKQRKRTMVDELLADAEFQKYNKKKFKEIIDEKRKSEYRTHMRDKRQRNKQEYSNSKKSPYCYQKYDEQKST</sequence>
<evidence type="ECO:0000259" key="4">
    <source>
        <dbReference type="Pfam" id="PF08698"/>
    </source>
</evidence>
<dbReference type="InterPro" id="IPR039883">
    <property type="entry name" value="Fcf2/DNTTIP2"/>
</dbReference>
<dbReference type="STRING" id="104452.A0A0L7KQW5"/>
<dbReference type="EMBL" id="JTDY01007105">
    <property type="protein sequence ID" value="KOB65456.1"/>
    <property type="molecule type" value="Genomic_DNA"/>
</dbReference>
<comment type="caution">
    <text evidence="5">The sequence shown here is derived from an EMBL/GenBank/DDBJ whole genome shotgun (WGS) entry which is preliminary data.</text>
</comment>
<name>A0A0L7KQW5_OPEBR</name>
<keyword evidence="5" id="KW-0808">Transferase</keyword>
<dbReference type="Pfam" id="PF08698">
    <property type="entry name" value="Fcf2"/>
    <property type="match status" value="1"/>
</dbReference>
<dbReference type="GO" id="GO:0016740">
    <property type="term" value="F:transferase activity"/>
    <property type="evidence" value="ECO:0007669"/>
    <property type="project" value="UniProtKB-KW"/>
</dbReference>
<feature type="domain" description="Fcf2 pre-rRNA processing C-terminal" evidence="4">
    <location>
        <begin position="155"/>
        <end position="248"/>
    </location>
</feature>
<proteinExistence type="predicted"/>
<dbReference type="GO" id="GO:0006396">
    <property type="term" value="P:RNA processing"/>
    <property type="evidence" value="ECO:0007669"/>
    <property type="project" value="TreeGrafter"/>
</dbReference>
<dbReference type="InterPro" id="IPR014810">
    <property type="entry name" value="Fcf2_C"/>
</dbReference>
<dbReference type="Proteomes" id="UP000037510">
    <property type="component" value="Unassembled WGS sequence"/>
</dbReference>
<evidence type="ECO:0000313" key="6">
    <source>
        <dbReference type="Proteomes" id="UP000037510"/>
    </source>
</evidence>
<dbReference type="PANTHER" id="PTHR21686">
    <property type="entry name" value="DEOXYNUCLEOTIDYLTRANSFERASE TERMINAL-INTERACTING PROTEIN 2"/>
    <property type="match status" value="1"/>
</dbReference>
<evidence type="ECO:0000256" key="3">
    <source>
        <dbReference type="SAM" id="MobiDB-lite"/>
    </source>
</evidence>
<protein>
    <submittedName>
        <fullName evidence="5">Deoxynucleotidyltransferase terminal-interacting protein 2</fullName>
    </submittedName>
</protein>
<accession>A0A0L7KQW5</accession>
<dbReference type="PANTHER" id="PTHR21686:SF12">
    <property type="entry name" value="DEOXYNUCLEOTIDYLTRANSFERASE TERMINAL-INTERACTING PROTEIN 2"/>
    <property type="match status" value="1"/>
</dbReference>
<keyword evidence="6" id="KW-1185">Reference proteome</keyword>
<evidence type="ECO:0000256" key="1">
    <source>
        <dbReference type="ARBA" id="ARBA00004604"/>
    </source>
</evidence>